<evidence type="ECO:0000256" key="5">
    <source>
        <dbReference type="SAM" id="MobiDB-lite"/>
    </source>
</evidence>
<dbReference type="RefSeq" id="XP_067546645.1">
    <property type="nucleotide sequence ID" value="XM_067694312.1"/>
</dbReference>
<dbReference type="PANTHER" id="PTHR15407">
    <property type="entry name" value="FUKUTIN-RELATED"/>
    <property type="match status" value="1"/>
</dbReference>
<proteinExistence type="predicted"/>
<reference evidence="7 8" key="1">
    <citation type="submission" date="2020-12" db="EMBL/GenBank/DDBJ databases">
        <title>Effect of drift, selection, and recombination on the evolution of hybrid genomes in Candida yeast pathogens.</title>
        <authorList>
            <person name="Mixao V."/>
            <person name="Ksiezopolska E."/>
            <person name="Saus E."/>
            <person name="Boekhout T."/>
            <person name="Gacser A."/>
            <person name="Gabaldon T."/>
        </authorList>
    </citation>
    <scope>NUCLEOTIDE SEQUENCE [LARGE SCALE GENOMIC DNA]</scope>
    <source>
        <strain evidence="7 8">BP57</strain>
    </source>
</reference>
<protein>
    <recommendedName>
        <fullName evidence="6">LicD/FKTN/FKRP nucleotidyltransferase domain-containing protein</fullName>
    </recommendedName>
</protein>
<dbReference type="Pfam" id="PF04991">
    <property type="entry name" value="LicD"/>
    <property type="match status" value="1"/>
</dbReference>
<evidence type="ECO:0000256" key="2">
    <source>
        <dbReference type="ARBA" id="ARBA00022692"/>
    </source>
</evidence>
<evidence type="ECO:0000259" key="6">
    <source>
        <dbReference type="Pfam" id="PF04991"/>
    </source>
</evidence>
<evidence type="ECO:0000256" key="4">
    <source>
        <dbReference type="ARBA" id="ARBA00023136"/>
    </source>
</evidence>
<gene>
    <name evidence="7" type="ORF">I9W82_005165</name>
</gene>
<dbReference type="InterPro" id="IPR009644">
    <property type="entry name" value="FKTN/MNN4/W02B3.4-1"/>
</dbReference>
<comment type="caution">
    <text evidence="7">The sequence shown here is derived from an EMBL/GenBank/DDBJ whole genome shotgun (WGS) entry which is preliminary data.</text>
</comment>
<evidence type="ECO:0000313" key="7">
    <source>
        <dbReference type="EMBL" id="KAG5417529.1"/>
    </source>
</evidence>
<sequence length="859" mass="99039">MSRLGPIFRKIAMRRSRAVLLLLIILITHLLVASHIQNTPIKQYIANNVPIPQLKHLLLATDREHNGNDFDTLVVNYMQQQQQSQQQLQGASLDSLDDKTKQQFKVTQQVFEATTYTNDASFYTINIPPKEQIPPLQPFDPRYTFGLLLRHINSKLNSQDASQQQSLGIPVFHWNDYLDMSAMEEYIFSLEKQDCSYFDRTGKNNQRNQREILFKPEKYCVTDEDIDRILSTPEEQAKYTQDTLAGFRRIQEGRQSSLYTNTGFHIFAPTGRNKKSLRPILARSYLNDFMQLPLTLTFLLPGSKSIQVDITQQQQQQRMKLKDSDLFQQGVININDEITALAAKLPTRNKHPALQKELIHDQFVDTTTQIITSLESAPKLNQTDKNYLHALKTSIQEQDPPKYFNEAYIVRREVHFAQGAHYDWRFFNGIVNNTPRQSTSINALLQAFLRLTTQYELTTWIAHGSLLSWYWNGLQFPWDSDVDVQMPIVDLHRLSQLFNQTIVVDLGSDLSKESRFGRFFLDSSTFISYRAKGNGRNNIDARFIDVDTGLYIDITGLAISDMPTPPRYQFLIPKDQKKELQSPLQKNEFLQIYNCRNAHFSKLQEISPLRLNMVQGEIGYIPNDFESMLHVEYKAKGTSSTLFAEHVYLPKLRIWVPKLSVLRYVTKGGKTDGEGRLQKISEGDTNLIVVNLTDDEYIEFLYLNEPVLRDFIATHKVTMAHNEELPNLIKRESSIKKFLKENADIYKFGSGHHDMDGGGGGGSVIDDETLERKRASLQLDYFVDQVRNAQGGYDFNAEVMKVNGKVNEYANKLKSQRDPRDVGFVEKMKNGILKKSDKKEKQKDKKSSKKNEKKQKKEK</sequence>
<dbReference type="AlphaFoldDB" id="A0A8H8D9B7"/>
<name>A0A8H8D9B7_9ASCO</name>
<keyword evidence="3" id="KW-1133">Transmembrane helix</keyword>
<keyword evidence="8" id="KW-1185">Reference proteome</keyword>
<dbReference type="PANTHER" id="PTHR15407:SF28">
    <property type="entry name" value="RIBITOL-5-PHOSPHATE TRANSFERASE FKTN"/>
    <property type="match status" value="1"/>
</dbReference>
<feature type="compositionally biased region" description="Basic residues" evidence="5">
    <location>
        <begin position="846"/>
        <end position="859"/>
    </location>
</feature>
<feature type="domain" description="LicD/FKTN/FKRP nucleotidyltransferase" evidence="6">
    <location>
        <begin position="453"/>
        <end position="569"/>
    </location>
</feature>
<keyword evidence="2" id="KW-0812">Transmembrane</keyword>
<dbReference type="Proteomes" id="UP000669133">
    <property type="component" value="Unassembled WGS sequence"/>
</dbReference>
<evidence type="ECO:0000313" key="8">
    <source>
        <dbReference type="Proteomes" id="UP000669133"/>
    </source>
</evidence>
<keyword evidence="4" id="KW-0472">Membrane</keyword>
<accession>A0A8H8D9B7</accession>
<organism evidence="7 8">
    <name type="scientific">Candida metapsilosis</name>
    <dbReference type="NCBI Taxonomy" id="273372"/>
    <lineage>
        <taxon>Eukaryota</taxon>
        <taxon>Fungi</taxon>
        <taxon>Dikarya</taxon>
        <taxon>Ascomycota</taxon>
        <taxon>Saccharomycotina</taxon>
        <taxon>Pichiomycetes</taxon>
        <taxon>Debaryomycetaceae</taxon>
        <taxon>Candida/Lodderomyces clade</taxon>
        <taxon>Candida</taxon>
    </lineage>
</organism>
<feature type="region of interest" description="Disordered" evidence="5">
    <location>
        <begin position="812"/>
        <end position="859"/>
    </location>
</feature>
<dbReference type="InterPro" id="IPR007074">
    <property type="entry name" value="LicD/FKTN/FKRP_NTP_transf"/>
</dbReference>
<feature type="compositionally biased region" description="Basic and acidic residues" evidence="5">
    <location>
        <begin position="815"/>
        <end position="845"/>
    </location>
</feature>
<dbReference type="EMBL" id="JAEOAQ010000007">
    <property type="protein sequence ID" value="KAG5417529.1"/>
    <property type="molecule type" value="Genomic_DNA"/>
</dbReference>
<dbReference type="GeneID" id="93653794"/>
<dbReference type="GO" id="GO:0016020">
    <property type="term" value="C:membrane"/>
    <property type="evidence" value="ECO:0007669"/>
    <property type="project" value="UniProtKB-SubCell"/>
</dbReference>
<dbReference type="GO" id="GO:0009100">
    <property type="term" value="P:glycoprotein metabolic process"/>
    <property type="evidence" value="ECO:0007669"/>
    <property type="project" value="UniProtKB-ARBA"/>
</dbReference>
<evidence type="ECO:0000256" key="3">
    <source>
        <dbReference type="ARBA" id="ARBA00022989"/>
    </source>
</evidence>
<comment type="subcellular location">
    <subcellularLocation>
        <location evidence="1">Membrane</location>
        <topology evidence="1">Single-pass membrane protein</topology>
    </subcellularLocation>
</comment>
<evidence type="ECO:0000256" key="1">
    <source>
        <dbReference type="ARBA" id="ARBA00004167"/>
    </source>
</evidence>
<dbReference type="OrthoDB" id="444255at2759"/>